<gene>
    <name evidence="1" type="ORF">BU26DRAFT_517680</name>
</gene>
<dbReference type="EMBL" id="ML987193">
    <property type="protein sequence ID" value="KAF2250895.1"/>
    <property type="molecule type" value="Genomic_DNA"/>
</dbReference>
<evidence type="ECO:0008006" key="3">
    <source>
        <dbReference type="Google" id="ProtNLM"/>
    </source>
</evidence>
<name>A0A6A6IJW9_9PLEO</name>
<dbReference type="GeneID" id="54581962"/>
<accession>A0A6A6IJW9</accession>
<evidence type="ECO:0000313" key="2">
    <source>
        <dbReference type="Proteomes" id="UP000800094"/>
    </source>
</evidence>
<dbReference type="Proteomes" id="UP000800094">
    <property type="component" value="Unassembled WGS sequence"/>
</dbReference>
<sequence length="221" mass="25521">MATSALLTLPTELRLHLYDFVVPEVPLSVPASQYTGLLYSCTRIRDELQPEILKHMTAFLLEMQSHLRTILANDFEFTLPQSYSELQTLTVTRPYRFKPFRDTDPFLRLTYLHFKSITLRYRAPPKSSNPDYAGGPSPHRGNMRRLLFYIAKYAHWPGSSPCAKRIVYDWSRDQEHDNTNFPWTDLGWLAETAGWSMEPWRDEEGKIIGAVLVRVDGPGEA</sequence>
<proteinExistence type="predicted"/>
<dbReference type="AlphaFoldDB" id="A0A6A6IJW9"/>
<organism evidence="1 2">
    <name type="scientific">Trematosphaeria pertusa</name>
    <dbReference type="NCBI Taxonomy" id="390896"/>
    <lineage>
        <taxon>Eukaryota</taxon>
        <taxon>Fungi</taxon>
        <taxon>Dikarya</taxon>
        <taxon>Ascomycota</taxon>
        <taxon>Pezizomycotina</taxon>
        <taxon>Dothideomycetes</taxon>
        <taxon>Pleosporomycetidae</taxon>
        <taxon>Pleosporales</taxon>
        <taxon>Massarineae</taxon>
        <taxon>Trematosphaeriaceae</taxon>
        <taxon>Trematosphaeria</taxon>
    </lineage>
</organism>
<dbReference type="RefSeq" id="XP_033685899.1">
    <property type="nucleotide sequence ID" value="XM_033828632.1"/>
</dbReference>
<protein>
    <recommendedName>
        <fullName evidence="3">F-box domain-containing protein</fullName>
    </recommendedName>
</protein>
<dbReference type="OrthoDB" id="3801372at2759"/>
<reference evidence="1" key="1">
    <citation type="journal article" date="2020" name="Stud. Mycol.">
        <title>101 Dothideomycetes genomes: a test case for predicting lifestyles and emergence of pathogens.</title>
        <authorList>
            <person name="Haridas S."/>
            <person name="Albert R."/>
            <person name="Binder M."/>
            <person name="Bloem J."/>
            <person name="Labutti K."/>
            <person name="Salamov A."/>
            <person name="Andreopoulos B."/>
            <person name="Baker S."/>
            <person name="Barry K."/>
            <person name="Bills G."/>
            <person name="Bluhm B."/>
            <person name="Cannon C."/>
            <person name="Castanera R."/>
            <person name="Culley D."/>
            <person name="Daum C."/>
            <person name="Ezra D."/>
            <person name="Gonzalez J."/>
            <person name="Henrissat B."/>
            <person name="Kuo A."/>
            <person name="Liang C."/>
            <person name="Lipzen A."/>
            <person name="Lutzoni F."/>
            <person name="Magnuson J."/>
            <person name="Mondo S."/>
            <person name="Nolan M."/>
            <person name="Ohm R."/>
            <person name="Pangilinan J."/>
            <person name="Park H.-J."/>
            <person name="Ramirez L."/>
            <person name="Alfaro M."/>
            <person name="Sun H."/>
            <person name="Tritt A."/>
            <person name="Yoshinaga Y."/>
            <person name="Zwiers L.-H."/>
            <person name="Turgeon B."/>
            <person name="Goodwin S."/>
            <person name="Spatafora J."/>
            <person name="Crous P."/>
            <person name="Grigoriev I."/>
        </authorList>
    </citation>
    <scope>NUCLEOTIDE SEQUENCE</scope>
    <source>
        <strain evidence="1">CBS 122368</strain>
    </source>
</reference>
<evidence type="ECO:0000313" key="1">
    <source>
        <dbReference type="EMBL" id="KAF2250895.1"/>
    </source>
</evidence>
<keyword evidence="2" id="KW-1185">Reference proteome</keyword>